<dbReference type="AlphaFoldDB" id="G3IHY6"/>
<dbReference type="Proteomes" id="UP000001075">
    <property type="component" value="Unassembled WGS sequence"/>
</dbReference>
<organism evidence="1 2">
    <name type="scientific">Cricetulus griseus</name>
    <name type="common">Chinese hamster</name>
    <name type="synonym">Cricetulus barabensis griseus</name>
    <dbReference type="NCBI Taxonomy" id="10029"/>
    <lineage>
        <taxon>Eukaryota</taxon>
        <taxon>Metazoa</taxon>
        <taxon>Chordata</taxon>
        <taxon>Craniata</taxon>
        <taxon>Vertebrata</taxon>
        <taxon>Euteleostomi</taxon>
        <taxon>Mammalia</taxon>
        <taxon>Eutheria</taxon>
        <taxon>Euarchontoglires</taxon>
        <taxon>Glires</taxon>
        <taxon>Rodentia</taxon>
        <taxon>Myomorpha</taxon>
        <taxon>Muroidea</taxon>
        <taxon>Cricetidae</taxon>
        <taxon>Cricetinae</taxon>
        <taxon>Cricetulus</taxon>
    </lineage>
</organism>
<evidence type="ECO:0000313" key="2">
    <source>
        <dbReference type="Proteomes" id="UP000001075"/>
    </source>
</evidence>
<sequence>MKMKSKINNVHCCLCSTPSLGRDQFAKSWFKKATYASWVLSQHGDGDERLGSQHVSTLEPQSLRQCVTMRRLVESLGELMPEYTAWEKRQLKT</sequence>
<reference evidence="2" key="1">
    <citation type="journal article" date="2011" name="Nat. Biotechnol.">
        <title>The genomic sequence of the Chinese hamster ovary (CHO)-K1 cell line.</title>
        <authorList>
            <person name="Xu X."/>
            <person name="Nagarajan H."/>
            <person name="Lewis N.E."/>
            <person name="Pan S."/>
            <person name="Cai Z."/>
            <person name="Liu X."/>
            <person name="Chen W."/>
            <person name="Xie M."/>
            <person name="Wang W."/>
            <person name="Hammond S."/>
            <person name="Andersen M.R."/>
            <person name="Neff N."/>
            <person name="Passarelli B."/>
            <person name="Koh W."/>
            <person name="Fan H.C."/>
            <person name="Wang J."/>
            <person name="Gui Y."/>
            <person name="Lee K.H."/>
            <person name="Betenbaugh M.J."/>
            <person name="Quake S.R."/>
            <person name="Famili I."/>
            <person name="Palsson B.O."/>
            <person name="Wang J."/>
        </authorList>
    </citation>
    <scope>NUCLEOTIDE SEQUENCE [LARGE SCALE GENOMIC DNA]</scope>
    <source>
        <strain evidence="2">CHO K1 cell line</strain>
    </source>
</reference>
<dbReference type="EMBL" id="JH002893">
    <property type="protein sequence ID" value="EGW08402.1"/>
    <property type="molecule type" value="Genomic_DNA"/>
</dbReference>
<evidence type="ECO:0000313" key="1">
    <source>
        <dbReference type="EMBL" id="EGW08402.1"/>
    </source>
</evidence>
<name>G3IHY6_CRIGR</name>
<protein>
    <submittedName>
        <fullName evidence="1">Uncharacterized protein</fullName>
    </submittedName>
</protein>
<accession>G3IHY6</accession>
<gene>
    <name evidence="1" type="ORF">I79_023446</name>
</gene>
<proteinExistence type="predicted"/>
<dbReference type="InParanoid" id="G3IHY6"/>